<evidence type="ECO:0000313" key="6">
    <source>
        <dbReference type="EMBL" id="MTF38917.1"/>
    </source>
</evidence>
<proteinExistence type="predicted"/>
<dbReference type="GO" id="GO:0016020">
    <property type="term" value="C:membrane"/>
    <property type="evidence" value="ECO:0007669"/>
    <property type="project" value="UniProtKB-SubCell"/>
</dbReference>
<protein>
    <submittedName>
        <fullName evidence="6">DUF697 domain-containing protein</fullName>
    </submittedName>
</protein>
<dbReference type="InterPro" id="IPR021147">
    <property type="entry name" value="DUF697"/>
</dbReference>
<feature type="coiled-coil region" evidence="5">
    <location>
        <begin position="63"/>
        <end position="100"/>
    </location>
</feature>
<dbReference type="Proteomes" id="UP000437131">
    <property type="component" value="Unassembled WGS sequence"/>
</dbReference>
<evidence type="ECO:0000256" key="2">
    <source>
        <dbReference type="ARBA" id="ARBA00022692"/>
    </source>
</evidence>
<evidence type="ECO:0000256" key="3">
    <source>
        <dbReference type="ARBA" id="ARBA00022989"/>
    </source>
</evidence>
<comment type="caution">
    <text evidence="6">The sequence shown here is derived from an EMBL/GenBank/DDBJ whole genome shotgun (WGS) entry which is preliminary data.</text>
</comment>
<dbReference type="EMBL" id="WMIA01000008">
    <property type="protein sequence ID" value="MTF38917.1"/>
    <property type="molecule type" value="Genomic_DNA"/>
</dbReference>
<keyword evidence="5" id="KW-0175">Coiled coil</keyword>
<comment type="subcellular location">
    <subcellularLocation>
        <location evidence="1">Membrane</location>
        <topology evidence="1">Multi-pass membrane protein</topology>
    </subcellularLocation>
</comment>
<evidence type="ECO:0000256" key="1">
    <source>
        <dbReference type="ARBA" id="ARBA00004141"/>
    </source>
</evidence>
<keyword evidence="3" id="KW-1133">Transmembrane helix</keyword>
<gene>
    <name evidence="6" type="ORF">GGC33_08245</name>
</gene>
<evidence type="ECO:0000256" key="4">
    <source>
        <dbReference type="ARBA" id="ARBA00023136"/>
    </source>
</evidence>
<sequence length="488" mass="55357">MNILIKKPILVAGISLSFLLWIGQKLTNYWDEIGNVSIFSLICLGGLSYFLQQIGRKKSVNQLNLLDITINDLTAKIASIKNQIEALNCELNEIEEKDNQDAKINIKINNFQQKLNTIQQSFPRSNLNIAILNLSQNTNSFALSQDIEKKVKTLVNFHGINDVLEIFNNANNLTNLVLEYDLLLLIISEDLTQSQKEIISYCKNQQQNLIIVFDDINYTLQEEKKLILNSLKKALDSVIEEKYIIPISSKKQTIKVRRYEENSTYKEWEETFNADHEKLIETLLILTEKELDKLTLSTTYRQAINVEKQIREELNAIRKNKSLKVVEKYQMVAATATFANPVSSLDLLATAAINAQMIVDLSKIYQHPLSLNQAQQISLTLAKVMLKLGIVEISSQTISAILKTNMITFVAGGLIQGISAAYLTRVCALSLIEYYEVADFTVNDSINISKLKEKIQLIFEQNKENNFLNQFVKKTSLLLTSVQPKSIG</sequence>
<reference evidence="6 7" key="1">
    <citation type="submission" date="2019-11" db="EMBL/GenBank/DDBJ databases">
        <title>Isolation of a new High Light Tolerant Cyanobacteria.</title>
        <authorList>
            <person name="Dobson Z."/>
            <person name="Vaughn N."/>
            <person name="Vaughn M."/>
            <person name="Fromme P."/>
            <person name="Mazor Y."/>
        </authorList>
    </citation>
    <scope>NUCLEOTIDE SEQUENCE [LARGE SCALE GENOMIC DNA]</scope>
    <source>
        <strain evidence="6 7">0216</strain>
    </source>
</reference>
<organism evidence="6 7">
    <name type="scientific">Cyanobacterium aponinum 0216</name>
    <dbReference type="NCBI Taxonomy" id="2676140"/>
    <lineage>
        <taxon>Bacteria</taxon>
        <taxon>Bacillati</taxon>
        <taxon>Cyanobacteriota</taxon>
        <taxon>Cyanophyceae</taxon>
        <taxon>Oscillatoriophycideae</taxon>
        <taxon>Chroococcales</taxon>
        <taxon>Geminocystaceae</taxon>
        <taxon>Cyanobacterium</taxon>
    </lineage>
</organism>
<dbReference type="Pfam" id="PF05128">
    <property type="entry name" value="DUF697"/>
    <property type="match status" value="1"/>
</dbReference>
<evidence type="ECO:0000256" key="5">
    <source>
        <dbReference type="SAM" id="Coils"/>
    </source>
</evidence>
<keyword evidence="2" id="KW-0812">Transmembrane</keyword>
<dbReference type="RefSeq" id="WP_155083729.1">
    <property type="nucleotide sequence ID" value="NZ_WMIA01000008.1"/>
</dbReference>
<keyword evidence="4" id="KW-0472">Membrane</keyword>
<evidence type="ECO:0000313" key="7">
    <source>
        <dbReference type="Proteomes" id="UP000437131"/>
    </source>
</evidence>
<name>A0A844GR04_9CHRO</name>
<dbReference type="AlphaFoldDB" id="A0A844GR04"/>
<accession>A0A844GR04</accession>